<gene>
    <name evidence="2" type="ORF">BGC07_09680</name>
</gene>
<evidence type="ECO:0000256" key="1">
    <source>
        <dbReference type="ARBA" id="ARBA00022801"/>
    </source>
</evidence>
<dbReference type="InterPro" id="IPR036412">
    <property type="entry name" value="HAD-like_sf"/>
</dbReference>
<dbReference type="InterPro" id="IPR006439">
    <property type="entry name" value="HAD-SF_hydro_IA"/>
</dbReference>
<name>A0ABX3A4F7_9GAMM</name>
<sequence>MFRKKSLLWHFQLMRKIALSLLLIMPSLSLAHSKVPCSLERKLANIQLITFDLYAALSESASSVTRNITSILKSKKLTPAQIKQFTDTWFSNYSTTKNYNGYIQSTSVAKMVGVQHFQLFDMMLKSTLTYTIRSLSFTKNLKFSQSDIASMMNAWDKLTPLPGTIGALKKLQQAGYKLAILSNGSRQRIQDVINNEGYQGIFSYIISSSSVNRFKPDPKIYAEVMEKTHLNKDQILHVAGAGFDAIGSRAFGYLTAWNNVNHVELLNSLLSKRYEPNIVLDNLSELPDIMAQSHLACTTG</sequence>
<dbReference type="SUPFAM" id="SSF56784">
    <property type="entry name" value="HAD-like"/>
    <property type="match status" value="1"/>
</dbReference>
<dbReference type="PANTHER" id="PTHR43316:SF3">
    <property type="entry name" value="HALOACID DEHALOGENASE, TYPE II (AFU_ORTHOLOGUE AFUA_2G07750)-RELATED"/>
    <property type="match status" value="1"/>
</dbReference>
<dbReference type="Proteomes" id="UP000094329">
    <property type="component" value="Unassembled WGS sequence"/>
</dbReference>
<accession>A0ABX3A4F7</accession>
<evidence type="ECO:0000313" key="2">
    <source>
        <dbReference type="EMBL" id="ODN43132.1"/>
    </source>
</evidence>
<evidence type="ECO:0000313" key="3">
    <source>
        <dbReference type="Proteomes" id="UP000094329"/>
    </source>
</evidence>
<dbReference type="Gene3D" id="3.40.50.1000">
    <property type="entry name" value="HAD superfamily/HAD-like"/>
    <property type="match status" value="1"/>
</dbReference>
<keyword evidence="3" id="KW-1185">Reference proteome</keyword>
<organism evidence="2 3">
    <name type="scientific">Piscirickettsia litoralis</name>
    <dbReference type="NCBI Taxonomy" id="1891921"/>
    <lineage>
        <taxon>Bacteria</taxon>
        <taxon>Pseudomonadati</taxon>
        <taxon>Pseudomonadota</taxon>
        <taxon>Gammaproteobacteria</taxon>
        <taxon>Thiotrichales</taxon>
        <taxon>Piscirickettsiaceae</taxon>
        <taxon>Piscirickettsia</taxon>
    </lineage>
</organism>
<keyword evidence="1" id="KW-0378">Hydrolase</keyword>
<dbReference type="NCBIfam" id="TIGR01493">
    <property type="entry name" value="HAD-SF-IA-v2"/>
    <property type="match status" value="1"/>
</dbReference>
<dbReference type="InterPro" id="IPR051540">
    <property type="entry name" value="S-2-haloacid_dehalogenase"/>
</dbReference>
<evidence type="ECO:0008006" key="4">
    <source>
        <dbReference type="Google" id="ProtNLM"/>
    </source>
</evidence>
<dbReference type="SFLD" id="SFLDS00003">
    <property type="entry name" value="Haloacid_Dehalogenase"/>
    <property type="match status" value="1"/>
</dbReference>
<dbReference type="EMBL" id="MDTU01000001">
    <property type="protein sequence ID" value="ODN43132.1"/>
    <property type="molecule type" value="Genomic_DNA"/>
</dbReference>
<dbReference type="Pfam" id="PF13419">
    <property type="entry name" value="HAD_2"/>
    <property type="match status" value="1"/>
</dbReference>
<dbReference type="InterPro" id="IPR041492">
    <property type="entry name" value="HAD_2"/>
</dbReference>
<dbReference type="SFLD" id="SFLDG01129">
    <property type="entry name" value="C1.5:_HAD__Beta-PGM__Phosphata"/>
    <property type="match status" value="1"/>
</dbReference>
<dbReference type="RefSeq" id="WP_069312931.1">
    <property type="nucleotide sequence ID" value="NZ_MDTU01000001.1"/>
</dbReference>
<reference evidence="2 3" key="1">
    <citation type="submission" date="2016-08" db="EMBL/GenBank/DDBJ databases">
        <title>Draft genome sequence of Candidatus Piscirickettsia litoralis, from seawater.</title>
        <authorList>
            <person name="Wan X."/>
            <person name="Lee A.J."/>
            <person name="Hou S."/>
            <person name="Donachie S.P."/>
        </authorList>
    </citation>
    <scope>NUCLEOTIDE SEQUENCE [LARGE SCALE GENOMIC DNA]</scope>
    <source>
        <strain evidence="2 3">Y2</strain>
    </source>
</reference>
<dbReference type="InterPro" id="IPR023198">
    <property type="entry name" value="PGP-like_dom2"/>
</dbReference>
<dbReference type="PRINTS" id="PR00413">
    <property type="entry name" value="HADHALOGNASE"/>
</dbReference>
<protein>
    <recommendedName>
        <fullName evidence="4">Haloacid dehalogenase, type II</fullName>
    </recommendedName>
</protein>
<dbReference type="PANTHER" id="PTHR43316">
    <property type="entry name" value="HYDROLASE, HALOACID DELAHOGENASE-RELATED"/>
    <property type="match status" value="1"/>
</dbReference>
<dbReference type="InterPro" id="IPR023214">
    <property type="entry name" value="HAD_sf"/>
</dbReference>
<dbReference type="Gene3D" id="1.10.150.240">
    <property type="entry name" value="Putative phosphatase, domain 2"/>
    <property type="match status" value="1"/>
</dbReference>
<proteinExistence type="predicted"/>
<comment type="caution">
    <text evidence="2">The sequence shown here is derived from an EMBL/GenBank/DDBJ whole genome shotgun (WGS) entry which is preliminary data.</text>
</comment>